<feature type="signal peptide" evidence="2">
    <location>
        <begin position="1"/>
        <end position="38"/>
    </location>
</feature>
<name>A0A5J5BQV2_9ASTE</name>
<protein>
    <submittedName>
        <fullName evidence="3">Uncharacterized protein</fullName>
    </submittedName>
</protein>
<dbReference type="Proteomes" id="UP000325577">
    <property type="component" value="Linkage Group LG11"/>
</dbReference>
<evidence type="ECO:0000313" key="3">
    <source>
        <dbReference type="EMBL" id="KAA8543571.1"/>
    </source>
</evidence>
<feature type="chain" id="PRO_5023915292" evidence="2">
    <location>
        <begin position="39"/>
        <end position="104"/>
    </location>
</feature>
<feature type="region of interest" description="Disordered" evidence="1">
    <location>
        <begin position="76"/>
        <end position="104"/>
    </location>
</feature>
<evidence type="ECO:0000313" key="4">
    <source>
        <dbReference type="Proteomes" id="UP000325577"/>
    </source>
</evidence>
<feature type="compositionally biased region" description="Polar residues" evidence="1">
    <location>
        <begin position="76"/>
        <end position="96"/>
    </location>
</feature>
<organism evidence="3 4">
    <name type="scientific">Nyssa sinensis</name>
    <dbReference type="NCBI Taxonomy" id="561372"/>
    <lineage>
        <taxon>Eukaryota</taxon>
        <taxon>Viridiplantae</taxon>
        <taxon>Streptophyta</taxon>
        <taxon>Embryophyta</taxon>
        <taxon>Tracheophyta</taxon>
        <taxon>Spermatophyta</taxon>
        <taxon>Magnoliopsida</taxon>
        <taxon>eudicotyledons</taxon>
        <taxon>Gunneridae</taxon>
        <taxon>Pentapetalae</taxon>
        <taxon>asterids</taxon>
        <taxon>Cornales</taxon>
        <taxon>Nyssaceae</taxon>
        <taxon>Nyssa</taxon>
    </lineage>
</organism>
<keyword evidence="2" id="KW-0732">Signal</keyword>
<dbReference type="EMBL" id="CM018034">
    <property type="protein sequence ID" value="KAA8543571.1"/>
    <property type="molecule type" value="Genomic_DNA"/>
</dbReference>
<reference evidence="3 4" key="1">
    <citation type="submission" date="2019-09" db="EMBL/GenBank/DDBJ databases">
        <title>A chromosome-level genome assembly of the Chinese tupelo Nyssa sinensis.</title>
        <authorList>
            <person name="Yang X."/>
            <person name="Kang M."/>
            <person name="Yang Y."/>
            <person name="Xiong H."/>
            <person name="Wang M."/>
            <person name="Zhang Z."/>
            <person name="Wang Z."/>
            <person name="Wu H."/>
            <person name="Ma T."/>
            <person name="Liu J."/>
            <person name="Xi Z."/>
        </authorList>
    </citation>
    <scope>NUCLEOTIDE SEQUENCE [LARGE SCALE GENOMIC DNA]</scope>
    <source>
        <strain evidence="3">J267</strain>
        <tissue evidence="3">Leaf</tissue>
    </source>
</reference>
<accession>A0A5J5BQV2</accession>
<dbReference type="OrthoDB" id="1728696at2759"/>
<keyword evidence="4" id="KW-1185">Reference proteome</keyword>
<evidence type="ECO:0000256" key="2">
    <source>
        <dbReference type="SAM" id="SignalP"/>
    </source>
</evidence>
<evidence type="ECO:0000256" key="1">
    <source>
        <dbReference type="SAM" id="MobiDB-lite"/>
    </source>
</evidence>
<gene>
    <name evidence="3" type="ORF">F0562_021683</name>
</gene>
<sequence length="104" mass="11319">MSCHSVEKCYKLNGYPLAISFIARTRTLLLLLVAPSRACSVDDHDEESFETMALTKGQYNQLLALLHSKDTSSAMATMSVTQPSPSSQHVTNSKVSGLSILDND</sequence>
<dbReference type="AlphaFoldDB" id="A0A5J5BQV2"/>
<proteinExistence type="predicted"/>